<dbReference type="InterPro" id="IPR043128">
    <property type="entry name" value="Rev_trsase/Diguanyl_cyclase"/>
</dbReference>
<keyword evidence="2" id="KW-0175">Coiled coil</keyword>
<name>A0A6P6W539_COFAR</name>
<evidence type="ECO:0000313" key="7">
    <source>
        <dbReference type="RefSeq" id="XP_027109272.1"/>
    </source>
</evidence>
<dbReference type="InterPro" id="IPR001878">
    <property type="entry name" value="Znf_CCHC"/>
</dbReference>
<evidence type="ECO:0000313" key="6">
    <source>
        <dbReference type="Proteomes" id="UP001652660"/>
    </source>
</evidence>
<evidence type="ECO:0000256" key="2">
    <source>
        <dbReference type="SAM" id="Coils"/>
    </source>
</evidence>
<dbReference type="PROSITE" id="PS50158">
    <property type="entry name" value="ZF_CCHC"/>
    <property type="match status" value="1"/>
</dbReference>
<dbReference type="InterPro" id="IPR036875">
    <property type="entry name" value="Znf_CCHC_sf"/>
</dbReference>
<dbReference type="InterPro" id="IPR005162">
    <property type="entry name" value="Retrotrans_gag_dom"/>
</dbReference>
<dbReference type="AlphaFoldDB" id="A0A6P6W539"/>
<feature type="compositionally biased region" description="Polar residues" evidence="3">
    <location>
        <begin position="161"/>
        <end position="174"/>
    </location>
</feature>
<dbReference type="PANTHER" id="PTHR35046:SF9">
    <property type="entry name" value="RNA-DIRECTED DNA POLYMERASE"/>
    <property type="match status" value="1"/>
</dbReference>
<feature type="domain" description="CCHC-type" evidence="4">
    <location>
        <begin position="487"/>
        <end position="503"/>
    </location>
</feature>
<proteinExistence type="predicted"/>
<evidence type="ECO:0000259" key="5">
    <source>
        <dbReference type="PROSITE" id="PS50878"/>
    </source>
</evidence>
<dbReference type="Pfam" id="PF00098">
    <property type="entry name" value="zf-CCHC"/>
    <property type="match status" value="1"/>
</dbReference>
<dbReference type="Gene3D" id="3.10.10.10">
    <property type="entry name" value="HIV Type 1 Reverse Transcriptase, subunit A, domain 1"/>
    <property type="match status" value="1"/>
</dbReference>
<dbReference type="OrthoDB" id="1081299at2759"/>
<dbReference type="Pfam" id="PF03732">
    <property type="entry name" value="Retrotrans_gag"/>
    <property type="match status" value="1"/>
</dbReference>
<feature type="domain" description="Reverse transcriptase" evidence="5">
    <location>
        <begin position="799"/>
        <end position="978"/>
    </location>
</feature>
<reference evidence="6" key="1">
    <citation type="journal article" date="2025" name="Foods">
        <title>Unveiling the Microbial Signatures of Arabica Coffee Cherries: Insights into Ripeness Specific Diversity, Functional Traits, and Implications for Quality and Safety.</title>
        <authorList>
            <consortium name="RefSeq"/>
            <person name="Tenea G.N."/>
            <person name="Cifuentes V."/>
            <person name="Reyes P."/>
            <person name="Cevallos-Vallejos M."/>
        </authorList>
    </citation>
    <scope>NUCLEOTIDE SEQUENCE [LARGE SCALE GENOMIC DNA]</scope>
</reference>
<feature type="region of interest" description="Disordered" evidence="3">
    <location>
        <begin position="450"/>
        <end position="473"/>
    </location>
</feature>
<feature type="region of interest" description="Disordered" evidence="3">
    <location>
        <begin position="210"/>
        <end position="234"/>
    </location>
</feature>
<dbReference type="GO" id="GO:0003676">
    <property type="term" value="F:nucleic acid binding"/>
    <property type="evidence" value="ECO:0007669"/>
    <property type="project" value="InterPro"/>
</dbReference>
<feature type="compositionally biased region" description="Basic and acidic residues" evidence="3">
    <location>
        <begin position="461"/>
        <end position="473"/>
    </location>
</feature>
<protein>
    <recommendedName>
        <fullName evidence="8">Reverse transcriptase</fullName>
    </recommendedName>
</protein>
<dbReference type="SUPFAM" id="SSF56672">
    <property type="entry name" value="DNA/RNA polymerases"/>
    <property type="match status" value="1"/>
</dbReference>
<dbReference type="SUPFAM" id="SSF57756">
    <property type="entry name" value="Retrovirus zinc finger-like domains"/>
    <property type="match status" value="1"/>
</dbReference>
<keyword evidence="6" id="KW-1185">Reference proteome</keyword>
<dbReference type="Gene3D" id="4.10.60.10">
    <property type="entry name" value="Zinc finger, CCHC-type"/>
    <property type="match status" value="1"/>
</dbReference>
<keyword evidence="1" id="KW-0863">Zinc-finger</keyword>
<dbReference type="SMART" id="SM00343">
    <property type="entry name" value="ZnF_C2HC"/>
    <property type="match status" value="1"/>
</dbReference>
<keyword evidence="1" id="KW-0479">Metal-binding</keyword>
<reference evidence="7" key="2">
    <citation type="submission" date="2025-08" db="UniProtKB">
        <authorList>
            <consortium name="RefSeq"/>
        </authorList>
    </citation>
    <scope>IDENTIFICATION</scope>
    <source>
        <tissue evidence="7">Leaves</tissue>
    </source>
</reference>
<dbReference type="InterPro" id="IPR043502">
    <property type="entry name" value="DNA/RNA_pol_sf"/>
</dbReference>
<keyword evidence="1" id="KW-0862">Zinc</keyword>
<feature type="coiled-coil region" evidence="2">
    <location>
        <begin position="58"/>
        <end position="120"/>
    </location>
</feature>
<evidence type="ECO:0000256" key="3">
    <source>
        <dbReference type="SAM" id="MobiDB-lite"/>
    </source>
</evidence>
<sequence length="1038" mass="118933">MDGRGEPSDSPPGERPRGVLPVIPCQIRPSGAVVRWSPANRLRRCECRHTYAYPNTLVLAVAEERKELAKDNARLEAEVNQLRAANEKQAKRIKDLEYDVLECEDRVDDLCTQLREIRERETKRARKVRVRAASILNLCADVVEGVSDEASCTGTGAGCESTPSGYPSISNGGESSHLDPKLNNADLIGQFQHMLTQSLEAVHERIDQLASGQSRSKSVRGKTPLHEAYDSNSDEEEVVRCPRYDAKRTDDSFKGVKIKIPSFQGKSDPEEYLEWEHRLEMVFDCQSYTEEEKVKLAILEFTDYAIVWWEQDKTSRRRNRERQIGSWDELKAVMRKRFMPSHYYRDLYQKLQTLTQGNRSVDDYYKELEIIMLHADIVEDRETTMARFLSGLRPEIAEVVKLQTYMDLREPVDKASKVEHRLKRRGPTRPTNTLGGSNWRSYGLRKEEKPTTGVFSGAQRNEAKPEGFKRDPKAVHDISKIRNHETKCFKCQGFGHIASQCPNRRTMILLDNGEVVMDDEGDDHEGMPSLVENVTPRKVCSLIIDPGSCTNVASVTLVEKAALLTIKHPHSYRLQWLNDSGDVRVTKQVVIPFRIGRYEDEVLCDVVPMQATHVLLGRPWQYDKRTSHDGFTNKYSFIHDNRKVTLVLLTPKQVHEDQMWLHQESEEQRRMKGIEKREGKMALNESALEQKVERKQSMFAKAREVKRALLSHQPLLMLVCKEVMLASNDSTNSLHPRMRSLLQEFEDVFPEEIPDGLPPIRGIEHQIDLVPGAPLPNKAAYRMSPEETKELQRQVDELLKKGWARESLSPYAVPVILVPKKDGSSRMCVDCRAINSIMVKYRHPIPRLDDMLDELNGAVIFTKIDLKSGYHQIRMKEGDEWKTAFKTTYGLYEWLVMPFGLSNAPSTFMRLMNHVLRPFLGKFVVVYFDDILVYSRDLNEHMEHLRAVLNALRQASLFANLKKCSFCTNQLVFLGYVISAQGIQVDESKVKAIQEWPTPKTVSEVRSFHGLASFYRRFVRDFSTIAVPLTAVLALELC</sequence>
<dbReference type="Gene3D" id="3.30.70.270">
    <property type="match status" value="2"/>
</dbReference>
<feature type="region of interest" description="Disordered" evidence="3">
    <location>
        <begin position="152"/>
        <end position="180"/>
    </location>
</feature>
<dbReference type="Proteomes" id="UP001652660">
    <property type="component" value="Chromosome 2e"/>
</dbReference>
<dbReference type="CDD" id="cd01647">
    <property type="entry name" value="RT_LTR"/>
    <property type="match status" value="1"/>
</dbReference>
<dbReference type="PROSITE" id="PS50878">
    <property type="entry name" value="RT_POL"/>
    <property type="match status" value="1"/>
</dbReference>
<accession>A0A6P6W539</accession>
<evidence type="ECO:0008006" key="8">
    <source>
        <dbReference type="Google" id="ProtNLM"/>
    </source>
</evidence>
<dbReference type="CDD" id="cd00303">
    <property type="entry name" value="retropepsin_like"/>
    <property type="match status" value="1"/>
</dbReference>
<dbReference type="GeneID" id="113729145"/>
<organism evidence="6 7">
    <name type="scientific">Coffea arabica</name>
    <name type="common">Arabian coffee</name>
    <dbReference type="NCBI Taxonomy" id="13443"/>
    <lineage>
        <taxon>Eukaryota</taxon>
        <taxon>Viridiplantae</taxon>
        <taxon>Streptophyta</taxon>
        <taxon>Embryophyta</taxon>
        <taxon>Tracheophyta</taxon>
        <taxon>Spermatophyta</taxon>
        <taxon>Magnoliopsida</taxon>
        <taxon>eudicotyledons</taxon>
        <taxon>Gunneridae</taxon>
        <taxon>Pentapetalae</taxon>
        <taxon>asterids</taxon>
        <taxon>lamiids</taxon>
        <taxon>Gentianales</taxon>
        <taxon>Rubiaceae</taxon>
        <taxon>Ixoroideae</taxon>
        <taxon>Gardenieae complex</taxon>
        <taxon>Bertiereae - Coffeeae clade</taxon>
        <taxon>Coffeeae</taxon>
        <taxon>Coffea</taxon>
    </lineage>
</organism>
<evidence type="ECO:0000256" key="1">
    <source>
        <dbReference type="PROSITE-ProRule" id="PRU00047"/>
    </source>
</evidence>
<gene>
    <name evidence="7" type="primary">LOC113729145</name>
</gene>
<evidence type="ECO:0000259" key="4">
    <source>
        <dbReference type="PROSITE" id="PS50158"/>
    </source>
</evidence>
<dbReference type="Pfam" id="PF00078">
    <property type="entry name" value="RVT_1"/>
    <property type="match status" value="1"/>
</dbReference>
<dbReference type="PANTHER" id="PTHR35046">
    <property type="entry name" value="ZINC KNUCKLE (CCHC-TYPE) FAMILY PROTEIN"/>
    <property type="match status" value="1"/>
</dbReference>
<dbReference type="RefSeq" id="XP_027109272.1">
    <property type="nucleotide sequence ID" value="XM_027253471.1"/>
</dbReference>
<dbReference type="InterPro" id="IPR000477">
    <property type="entry name" value="RT_dom"/>
</dbReference>
<dbReference type="GO" id="GO:0008270">
    <property type="term" value="F:zinc ion binding"/>
    <property type="evidence" value="ECO:0007669"/>
    <property type="project" value="UniProtKB-KW"/>
</dbReference>